<dbReference type="Gene3D" id="2.60.120.560">
    <property type="entry name" value="Exo-inulinase, domain 1"/>
    <property type="match status" value="1"/>
</dbReference>
<evidence type="ECO:0000256" key="4">
    <source>
        <dbReference type="ARBA" id="ARBA00022801"/>
    </source>
</evidence>
<protein>
    <recommendedName>
        <fullName evidence="2">beta-fructofuranosidase</fullName>
        <ecNumber evidence="2">3.2.1.26</ecNumber>
    </recommendedName>
</protein>
<keyword evidence="3" id="KW-0732">Signal</keyword>
<evidence type="ECO:0000256" key="3">
    <source>
        <dbReference type="ARBA" id="ARBA00022729"/>
    </source>
</evidence>
<dbReference type="InterPro" id="IPR006558">
    <property type="entry name" value="LamG-like"/>
</dbReference>
<dbReference type="Proteomes" id="UP001161691">
    <property type="component" value="Unassembled WGS sequence"/>
</dbReference>
<feature type="domain" description="LamG-like jellyroll fold" evidence="8">
    <location>
        <begin position="84"/>
        <end position="237"/>
    </location>
</feature>
<evidence type="ECO:0000313" key="10">
    <source>
        <dbReference type="Proteomes" id="UP001161691"/>
    </source>
</evidence>
<keyword evidence="5" id="KW-1015">Disulfide bond</keyword>
<dbReference type="InterPro" id="IPR001362">
    <property type="entry name" value="Glyco_hydro_32"/>
</dbReference>
<dbReference type="Pfam" id="PF13385">
    <property type="entry name" value="Laminin_G_3"/>
    <property type="match status" value="1"/>
</dbReference>
<dbReference type="Pfam" id="PF00251">
    <property type="entry name" value="Glyco_hydro_32N"/>
    <property type="match status" value="1"/>
</dbReference>
<dbReference type="InterPro" id="IPR023296">
    <property type="entry name" value="Glyco_hydro_beta-prop_sf"/>
</dbReference>
<keyword evidence="6 7" id="KW-0326">Glycosidase</keyword>
<evidence type="ECO:0000256" key="2">
    <source>
        <dbReference type="ARBA" id="ARBA00012758"/>
    </source>
</evidence>
<dbReference type="PANTHER" id="PTHR43101:SF1">
    <property type="entry name" value="BETA-FRUCTOSIDASE"/>
    <property type="match status" value="1"/>
</dbReference>
<evidence type="ECO:0000256" key="7">
    <source>
        <dbReference type="RuleBase" id="RU362110"/>
    </source>
</evidence>
<sequence length="759" mass="84726">MTQFIDKKENGDIARWSFNEGEGGRTRDSVTGIWDPIEFALAQGRYQPPQTPRWAEGIGGQALLFDGYSTYIRRSASDIASPKDGLTISVWIAPGTYDLCADNRPSTIVNQHDREGAEGFLLGIGRHGAWTFQLGIDGIWTELWTDAADATAVVPLQTWSHLAAAYDGQAGKMKLFLNGEIVAARDVPKDSVLTPSQTDLLIGRNNQGALLAEAFIMNHFDGRMDELFISARAMSDAEIKGLYLEGVALCGGTVPELAPQDFILPREMFIRDRHRPQYHVTTPGHWMNEPHAPFYYEGRYHLFYQFNPKGPFFHYLHWGHSVSEDLVHWRDLPPALRPEPGIDPDGVWSGSATYDEEGQPALFYTTGNHSLKPNQQIGLARPRDGGKSDPDLIAWTKRSKPVLMLDQDEELLDEFRDPFVWRDQDRWVMLVGAGLKNRGGTALAYVSDDLENWTPCGPFYESDPSKYPFLGTAWELPVLLPLRDQGGNRTDKHVFVVSPWGPGAVADIRYWIGRYDSAHIRFVPDHEEPRLIDYGDFHFTGPSGMVDPKTGRSILFTIAQGERSPEIDYDSGWSHGAGMPVTLTLLDDSTLGVSPIEEIALLREETLLDVRNVTLEAANLLLDGIHGSMLEIELELQAAGRTAIALRRSPGGEEETVLYCDRDRSEIGVDRTRSTLDPKERTRGIQSGPLALGEQSLRLHVLLDRSLIEAYFNGRKCMTTRTYPSRLDADGLRLDASPGAVVERLTVRRMGGAYSYTEI</sequence>
<dbReference type="EC" id="3.2.1.26" evidence="2"/>
<comment type="caution">
    <text evidence="9">The sequence shown here is derived from an EMBL/GenBank/DDBJ whole genome shotgun (WGS) entry which is preliminary data.</text>
</comment>
<comment type="similarity">
    <text evidence="1 7">Belongs to the glycosyl hydrolase 32 family.</text>
</comment>
<organism evidence="9 10">
    <name type="scientific">Cohnella hashimotonis</name>
    <dbReference type="NCBI Taxonomy" id="2826895"/>
    <lineage>
        <taxon>Bacteria</taxon>
        <taxon>Bacillati</taxon>
        <taxon>Bacillota</taxon>
        <taxon>Bacilli</taxon>
        <taxon>Bacillales</taxon>
        <taxon>Paenibacillaceae</taxon>
        <taxon>Cohnella</taxon>
    </lineage>
</organism>
<keyword evidence="10" id="KW-1185">Reference proteome</keyword>
<dbReference type="RefSeq" id="WP_282906575.1">
    <property type="nucleotide sequence ID" value="NZ_JAGRPV010000001.1"/>
</dbReference>
<dbReference type="Pfam" id="PF08244">
    <property type="entry name" value="Glyco_hydro_32C"/>
    <property type="match status" value="1"/>
</dbReference>
<dbReference type="SUPFAM" id="SSF75005">
    <property type="entry name" value="Arabinanase/levansucrase/invertase"/>
    <property type="match status" value="1"/>
</dbReference>
<dbReference type="PANTHER" id="PTHR43101">
    <property type="entry name" value="BETA-FRUCTOSIDASE"/>
    <property type="match status" value="1"/>
</dbReference>
<dbReference type="CDD" id="cd08996">
    <property type="entry name" value="GH32_FFase"/>
    <property type="match status" value="1"/>
</dbReference>
<name>A0ABT6T9L9_9BACL</name>
<dbReference type="InterPro" id="IPR013320">
    <property type="entry name" value="ConA-like_dom_sf"/>
</dbReference>
<evidence type="ECO:0000256" key="1">
    <source>
        <dbReference type="ARBA" id="ARBA00009902"/>
    </source>
</evidence>
<evidence type="ECO:0000259" key="8">
    <source>
        <dbReference type="SMART" id="SM00560"/>
    </source>
</evidence>
<dbReference type="SMART" id="SM00640">
    <property type="entry name" value="Glyco_32"/>
    <property type="match status" value="1"/>
</dbReference>
<keyword evidence="4 7" id="KW-0378">Hydrolase</keyword>
<dbReference type="InterPro" id="IPR051214">
    <property type="entry name" value="GH32_Enzymes"/>
</dbReference>
<dbReference type="InterPro" id="IPR013189">
    <property type="entry name" value="Glyco_hydro_32_C"/>
</dbReference>
<dbReference type="Gene3D" id="2.115.10.20">
    <property type="entry name" value="Glycosyl hydrolase domain, family 43"/>
    <property type="match status" value="1"/>
</dbReference>
<dbReference type="InterPro" id="IPR013148">
    <property type="entry name" value="Glyco_hydro_32_N"/>
</dbReference>
<gene>
    <name evidence="9" type="ORF">KB449_01045</name>
</gene>
<dbReference type="SMART" id="SM00560">
    <property type="entry name" value="LamGL"/>
    <property type="match status" value="1"/>
</dbReference>
<reference evidence="9" key="1">
    <citation type="submission" date="2023-04" db="EMBL/GenBank/DDBJ databases">
        <title>Comparative genomic analysis of Cohnella hashimotonis sp. nov., isolated from the International Space Station.</title>
        <authorList>
            <person name="Venkateswaran K."/>
            <person name="Simpson A."/>
        </authorList>
    </citation>
    <scope>NUCLEOTIDE SEQUENCE</scope>
    <source>
        <strain evidence="9">F6_2S_P_1</strain>
    </source>
</reference>
<evidence type="ECO:0000313" key="9">
    <source>
        <dbReference type="EMBL" id="MDI4643519.1"/>
    </source>
</evidence>
<dbReference type="SUPFAM" id="SSF49899">
    <property type="entry name" value="Concanavalin A-like lectins/glucanases"/>
    <property type="match status" value="2"/>
</dbReference>
<evidence type="ECO:0000256" key="6">
    <source>
        <dbReference type="ARBA" id="ARBA00023295"/>
    </source>
</evidence>
<dbReference type="Gene3D" id="2.60.120.200">
    <property type="match status" value="1"/>
</dbReference>
<proteinExistence type="inferred from homology"/>
<dbReference type="EMBL" id="JAGRPV010000001">
    <property type="protein sequence ID" value="MDI4643519.1"/>
    <property type="molecule type" value="Genomic_DNA"/>
</dbReference>
<evidence type="ECO:0000256" key="5">
    <source>
        <dbReference type="ARBA" id="ARBA00023157"/>
    </source>
</evidence>
<accession>A0ABT6T9L9</accession>